<proteinExistence type="inferred from homology"/>
<dbReference type="InterPro" id="IPR045086">
    <property type="entry name" value="OBG_GTPase"/>
</dbReference>
<keyword evidence="6" id="KW-0460">Magnesium</keyword>
<reference evidence="10 11" key="1">
    <citation type="journal article" date="2017" name="ISME J.">
        <title>Tremblaya phenacola PPER: an evolutionary beta-gammaproteobacterium collage.</title>
        <authorList>
            <person name="Gil R."/>
            <person name="Vargas-Chavez C."/>
            <person name="Lopez-Madrigal S."/>
            <person name="Santos-Garcia D."/>
            <person name="Latorre A."/>
            <person name="Moya A."/>
        </authorList>
    </citation>
    <scope>NUCLEOTIDE SEQUENCE [LARGE SCALE GENOMIC DNA]</scope>
    <source>
        <strain evidence="10 11">PPER</strain>
    </source>
</reference>
<feature type="domain" description="OBG-type G" evidence="8">
    <location>
        <begin position="161"/>
        <end position="334"/>
    </location>
</feature>
<comment type="caution">
    <text evidence="10">The sequence shown here is derived from an EMBL/GenBank/DDBJ whole genome shotgun (WGS) entry which is preliminary data.</text>
</comment>
<dbReference type="InterPro" id="IPR014100">
    <property type="entry name" value="GTP-bd_Obg/CgtA"/>
</dbReference>
<dbReference type="CDD" id="cd01898">
    <property type="entry name" value="Obg"/>
    <property type="match status" value="1"/>
</dbReference>
<dbReference type="Gene3D" id="2.70.210.12">
    <property type="entry name" value="GTP1/OBG domain"/>
    <property type="match status" value="1"/>
</dbReference>
<dbReference type="Gene3D" id="3.40.50.300">
    <property type="entry name" value="P-loop containing nucleotide triphosphate hydrolases"/>
    <property type="match status" value="1"/>
</dbReference>
<dbReference type="PRINTS" id="PR00326">
    <property type="entry name" value="GTP1OBG"/>
</dbReference>
<evidence type="ECO:0000256" key="5">
    <source>
        <dbReference type="ARBA" id="ARBA00022801"/>
    </source>
</evidence>
<organism evidence="10 11">
    <name type="scientific">Candidatus Tremblayella phenacoccinincola</name>
    <dbReference type="NCBI Taxonomy" id="1010676"/>
    <lineage>
        <taxon>Bacteria</taxon>
        <taxon>Pseudomonadati</taxon>
        <taxon>Pseudomonadota</taxon>
        <taxon>Betaproteobacteria</taxon>
        <taxon>Candidatus Tremblayella</taxon>
    </lineage>
</organism>
<dbReference type="GO" id="GO:0043022">
    <property type="term" value="F:ribosome binding"/>
    <property type="evidence" value="ECO:0007669"/>
    <property type="project" value="UniProtKB-ARBA"/>
</dbReference>
<evidence type="ECO:0000259" key="8">
    <source>
        <dbReference type="PROSITE" id="PS51710"/>
    </source>
</evidence>
<dbReference type="InterPro" id="IPR006073">
    <property type="entry name" value="GTP-bd"/>
</dbReference>
<dbReference type="Pfam" id="PF01926">
    <property type="entry name" value="MMR_HSR1"/>
    <property type="match status" value="1"/>
</dbReference>
<dbReference type="Pfam" id="PF01018">
    <property type="entry name" value="GTP1_OBG"/>
    <property type="match status" value="1"/>
</dbReference>
<evidence type="ECO:0000256" key="7">
    <source>
        <dbReference type="ARBA" id="ARBA00023134"/>
    </source>
</evidence>
<dbReference type="PROSITE" id="PS51710">
    <property type="entry name" value="G_OBG"/>
    <property type="match status" value="1"/>
</dbReference>
<dbReference type="GO" id="GO:0042254">
    <property type="term" value="P:ribosome biogenesis"/>
    <property type="evidence" value="ECO:0007669"/>
    <property type="project" value="UniProtKB-UniRule"/>
</dbReference>
<dbReference type="GO" id="GO:0000287">
    <property type="term" value="F:magnesium ion binding"/>
    <property type="evidence" value="ECO:0007669"/>
    <property type="project" value="InterPro"/>
</dbReference>
<dbReference type="NCBIfam" id="TIGR02729">
    <property type="entry name" value="Obg_CgtA"/>
    <property type="match status" value="1"/>
</dbReference>
<keyword evidence="3" id="KW-0479">Metal-binding</keyword>
<dbReference type="SUPFAM" id="SSF52540">
    <property type="entry name" value="P-loop containing nucleoside triphosphate hydrolases"/>
    <property type="match status" value="1"/>
</dbReference>
<gene>
    <name evidence="10" type="primary">obg</name>
    <name evidence="10" type="ORF">TPPER_00059</name>
</gene>
<dbReference type="AlphaFoldDB" id="A0A2G0V778"/>
<dbReference type="InterPro" id="IPR006169">
    <property type="entry name" value="GTP1_OBG_dom"/>
</dbReference>
<evidence type="ECO:0000256" key="4">
    <source>
        <dbReference type="ARBA" id="ARBA00022741"/>
    </source>
</evidence>
<dbReference type="NCBIfam" id="NF008956">
    <property type="entry name" value="PRK12299.1"/>
    <property type="match status" value="1"/>
</dbReference>
<evidence type="ECO:0000256" key="2">
    <source>
        <dbReference type="ARBA" id="ARBA00022490"/>
    </source>
</evidence>
<accession>A0A2G0V778</accession>
<dbReference type="FunFam" id="2.70.210.12:FF:000001">
    <property type="entry name" value="GTPase Obg"/>
    <property type="match status" value="1"/>
</dbReference>
<dbReference type="InterPro" id="IPR036726">
    <property type="entry name" value="GTP1_OBG_dom_sf"/>
</dbReference>
<name>A0A2G0V778_9PROT</name>
<keyword evidence="11" id="KW-1185">Reference proteome</keyword>
<dbReference type="EC" id="3.6.5.-" evidence="10"/>
<keyword evidence="7" id="KW-0342">GTP-binding</keyword>
<comment type="similarity">
    <text evidence="1">Belongs to the TRAFAC class OBG-HflX-like GTPase superfamily. OBG GTPase family.</text>
</comment>
<dbReference type="PANTHER" id="PTHR11702">
    <property type="entry name" value="DEVELOPMENTALLY REGULATED GTP-BINDING PROTEIN-RELATED"/>
    <property type="match status" value="1"/>
</dbReference>
<dbReference type="PROSITE" id="PS51883">
    <property type="entry name" value="OBG"/>
    <property type="match status" value="1"/>
</dbReference>
<keyword evidence="5 10" id="KW-0378">Hydrolase</keyword>
<dbReference type="InterPro" id="IPR027417">
    <property type="entry name" value="P-loop_NTPase"/>
</dbReference>
<evidence type="ECO:0000313" key="11">
    <source>
        <dbReference type="Proteomes" id="UP000222818"/>
    </source>
</evidence>
<protein>
    <submittedName>
        <fullName evidence="10">GTPase Obg</fullName>
        <ecNumber evidence="10">3.6.5.-</ecNumber>
    </submittedName>
</protein>
<dbReference type="PIRSF" id="PIRSF002401">
    <property type="entry name" value="GTP_bd_Obg/CgtA"/>
    <property type="match status" value="1"/>
</dbReference>
<evidence type="ECO:0000256" key="1">
    <source>
        <dbReference type="ARBA" id="ARBA00007699"/>
    </source>
</evidence>
<evidence type="ECO:0000256" key="3">
    <source>
        <dbReference type="ARBA" id="ARBA00022723"/>
    </source>
</evidence>
<evidence type="ECO:0000256" key="6">
    <source>
        <dbReference type="ARBA" id="ARBA00022842"/>
    </source>
</evidence>
<evidence type="ECO:0000259" key="9">
    <source>
        <dbReference type="PROSITE" id="PS51883"/>
    </source>
</evidence>
<dbReference type="SUPFAM" id="SSF82051">
    <property type="entry name" value="Obg GTP-binding protein N-terminal domain"/>
    <property type="match status" value="1"/>
</dbReference>
<dbReference type="Proteomes" id="UP000222818">
    <property type="component" value="Unassembled WGS sequence"/>
</dbReference>
<dbReference type="PANTHER" id="PTHR11702:SF31">
    <property type="entry name" value="MITOCHONDRIAL RIBOSOME-ASSOCIATED GTPASE 2"/>
    <property type="match status" value="1"/>
</dbReference>
<evidence type="ECO:0000313" key="10">
    <source>
        <dbReference type="EMBL" id="PHN16317.1"/>
    </source>
</evidence>
<dbReference type="GO" id="GO:0005525">
    <property type="term" value="F:GTP binding"/>
    <property type="evidence" value="ECO:0007669"/>
    <property type="project" value="UniProtKB-KW"/>
</dbReference>
<dbReference type="GO" id="GO:0003924">
    <property type="term" value="F:GTPase activity"/>
    <property type="evidence" value="ECO:0007669"/>
    <property type="project" value="InterPro"/>
</dbReference>
<keyword evidence="4" id="KW-0547">Nucleotide-binding</keyword>
<dbReference type="EMBL" id="MKGN01000007">
    <property type="protein sequence ID" value="PHN16317.1"/>
    <property type="molecule type" value="Genomic_DNA"/>
</dbReference>
<dbReference type="InterPro" id="IPR031167">
    <property type="entry name" value="G_OBG"/>
</dbReference>
<sequence length="336" mass="37227">MNINTNFIDEAIISIKAGTGGNGSVAFRKENAIHYKIPDGGDGGNGGDVWLYSDKAINTLLCFKLKRIYIAESGTNGKRNSCSGKKGKDMLIKTPLGTRVTDIKTNLLIIDMSFVGQKVLVAKGGLHGIGNSKTKTTNKLQKNKGIPGETCDIHMELMLTADVGILGLPNAGKSTFINSVSKAKSKVASYSFTTAFPVLGVVQLYNNRFIIADIPGLIEDASNGIGLGIRLLKQLDRCSLLLHIVDLKHMNESLIYKAIKTINNELYQYNSLTSKKHCWLVFNKVDKITDKAFLIRLVDRFIRRIEWKSKYYIASSINHIGIKKLCYDILYYLSMH</sequence>
<keyword evidence="2" id="KW-0963">Cytoplasm</keyword>
<feature type="domain" description="Obg" evidence="9">
    <location>
        <begin position="5"/>
        <end position="160"/>
    </location>
</feature>